<gene>
    <name evidence="1" type="ORF">SAMN05421684_7924</name>
</gene>
<sequence>MTSQHATEEAMRTATPVMDTTERPDIVAIAWPTGRPIYPYTRQEIAEGVDVYTKAMKARTTSNPGGRHEG</sequence>
<dbReference type="STRING" id="137265.SAMN05421684_7924"/>
<dbReference type="Proteomes" id="UP000199632">
    <property type="component" value="Unassembled WGS sequence"/>
</dbReference>
<organism evidence="1 2">
    <name type="scientific">Asanoa ishikariensis</name>
    <dbReference type="NCBI Taxonomy" id="137265"/>
    <lineage>
        <taxon>Bacteria</taxon>
        <taxon>Bacillati</taxon>
        <taxon>Actinomycetota</taxon>
        <taxon>Actinomycetes</taxon>
        <taxon>Micromonosporales</taxon>
        <taxon>Micromonosporaceae</taxon>
        <taxon>Asanoa</taxon>
    </lineage>
</organism>
<reference evidence="2" key="1">
    <citation type="submission" date="2016-10" db="EMBL/GenBank/DDBJ databases">
        <authorList>
            <person name="Varghese N."/>
            <person name="Submissions S."/>
        </authorList>
    </citation>
    <scope>NUCLEOTIDE SEQUENCE [LARGE SCALE GENOMIC DNA]</scope>
    <source>
        <strain evidence="2">DSM 44718</strain>
    </source>
</reference>
<dbReference type="AlphaFoldDB" id="A0A1H3USU3"/>
<keyword evidence="2" id="KW-1185">Reference proteome</keyword>
<dbReference type="OrthoDB" id="3404995at2"/>
<protein>
    <submittedName>
        <fullName evidence="1">Uncharacterized protein</fullName>
    </submittedName>
</protein>
<proteinExistence type="predicted"/>
<name>A0A1H3USU3_9ACTN</name>
<dbReference type="EMBL" id="FNQB01000005">
    <property type="protein sequence ID" value="SDZ65091.1"/>
    <property type="molecule type" value="Genomic_DNA"/>
</dbReference>
<dbReference type="RefSeq" id="WP_143050090.1">
    <property type="nucleotide sequence ID" value="NZ_BOND01000029.1"/>
</dbReference>
<evidence type="ECO:0000313" key="2">
    <source>
        <dbReference type="Proteomes" id="UP000199632"/>
    </source>
</evidence>
<evidence type="ECO:0000313" key="1">
    <source>
        <dbReference type="EMBL" id="SDZ65091.1"/>
    </source>
</evidence>
<accession>A0A1H3USU3</accession>